<evidence type="ECO:0000313" key="1">
    <source>
        <dbReference type="EMBL" id="TDR38578.1"/>
    </source>
</evidence>
<dbReference type="Gene3D" id="3.40.50.2300">
    <property type="match status" value="1"/>
</dbReference>
<organism evidence="1 2">
    <name type="scientific">Tahibacter aquaticus</name>
    <dbReference type="NCBI Taxonomy" id="520092"/>
    <lineage>
        <taxon>Bacteria</taxon>
        <taxon>Pseudomonadati</taxon>
        <taxon>Pseudomonadota</taxon>
        <taxon>Gammaproteobacteria</taxon>
        <taxon>Lysobacterales</taxon>
        <taxon>Rhodanobacteraceae</taxon>
        <taxon>Tahibacter</taxon>
    </lineage>
</organism>
<dbReference type="AlphaFoldDB" id="A0A4R6YMD7"/>
<dbReference type="InterPro" id="IPR011006">
    <property type="entry name" value="CheY-like_superfamily"/>
</dbReference>
<protein>
    <submittedName>
        <fullName evidence="1">Response regulator receiver domain-containing protein</fullName>
    </submittedName>
</protein>
<dbReference type="Proteomes" id="UP000295293">
    <property type="component" value="Unassembled WGS sequence"/>
</dbReference>
<dbReference type="OrthoDB" id="9797506at2"/>
<dbReference type="SUPFAM" id="SSF52172">
    <property type="entry name" value="CheY-like"/>
    <property type="match status" value="1"/>
</dbReference>
<name>A0A4R6YMD7_9GAMM</name>
<dbReference type="EMBL" id="SNZH01000020">
    <property type="protein sequence ID" value="TDR38578.1"/>
    <property type="molecule type" value="Genomic_DNA"/>
</dbReference>
<keyword evidence="2" id="KW-1185">Reference proteome</keyword>
<sequence length="152" mass="16279">MERSTLSFVVGLLFWTLVATSSVHATSLARSRDGSIMAIDGDRLMKCFRHAPVPAVGDLGAEVAVAATGEEALQSAPTTRPTVVLLDIDLPDISDYEVGRRLRNIPEMSAAVAGSDREALLAAMRGHVLAKGELIGTFQRPAEPKRPRVTRS</sequence>
<dbReference type="RefSeq" id="WP_133821391.1">
    <property type="nucleotide sequence ID" value="NZ_SNZH01000020.1"/>
</dbReference>
<comment type="caution">
    <text evidence="1">The sequence shown here is derived from an EMBL/GenBank/DDBJ whole genome shotgun (WGS) entry which is preliminary data.</text>
</comment>
<accession>A0A4R6YMD7</accession>
<proteinExistence type="predicted"/>
<evidence type="ECO:0000313" key="2">
    <source>
        <dbReference type="Proteomes" id="UP000295293"/>
    </source>
</evidence>
<gene>
    <name evidence="1" type="ORF">DFR29_12079</name>
</gene>
<reference evidence="1 2" key="1">
    <citation type="submission" date="2019-03" db="EMBL/GenBank/DDBJ databases">
        <title>Genomic Encyclopedia of Type Strains, Phase IV (KMG-IV): sequencing the most valuable type-strain genomes for metagenomic binning, comparative biology and taxonomic classification.</title>
        <authorList>
            <person name="Goeker M."/>
        </authorList>
    </citation>
    <scope>NUCLEOTIDE SEQUENCE [LARGE SCALE GENOMIC DNA]</scope>
    <source>
        <strain evidence="1 2">DSM 21667</strain>
    </source>
</reference>